<feature type="transmembrane region" description="Helical" evidence="1">
    <location>
        <begin position="36"/>
        <end position="57"/>
    </location>
</feature>
<dbReference type="Proteomes" id="UP000627292">
    <property type="component" value="Unassembled WGS sequence"/>
</dbReference>
<sequence>MEPKVITPVVKGLILSLILIVYGIAIYLTGQMGNKVLGWIPYLVLLGGVAGSGIIYANQMKGNVTFGNVFAHGFKTTAVIIVISVIYTVLSIKLIFPEIADVAATETRKALEKQGTMSDEQIEQAVGMTSKFLMPFAIGGIIIGYGIVGAIGAAIGAGAAKKNPVTPFN</sequence>
<reference evidence="2" key="2">
    <citation type="submission" date="2020-09" db="EMBL/GenBank/DDBJ databases">
        <authorList>
            <person name="Sun Q."/>
            <person name="Zhou Y."/>
        </authorList>
    </citation>
    <scope>NUCLEOTIDE SEQUENCE</scope>
    <source>
        <strain evidence="2">CGMCC 1.15290</strain>
    </source>
</reference>
<feature type="transmembrane region" description="Helical" evidence="1">
    <location>
        <begin position="136"/>
        <end position="160"/>
    </location>
</feature>
<keyword evidence="1" id="KW-1133">Transmembrane helix</keyword>
<keyword evidence="3" id="KW-1185">Reference proteome</keyword>
<dbReference type="EMBL" id="BMIB01000003">
    <property type="protein sequence ID" value="GGH71823.1"/>
    <property type="molecule type" value="Genomic_DNA"/>
</dbReference>
<gene>
    <name evidence="2" type="ORF">GCM10011379_31580</name>
</gene>
<name>A0A917MYQ5_9BACT</name>
<dbReference type="AlphaFoldDB" id="A0A917MYQ5"/>
<feature type="transmembrane region" description="Helical" evidence="1">
    <location>
        <begin position="69"/>
        <end position="90"/>
    </location>
</feature>
<protein>
    <recommendedName>
        <fullName evidence="4">DUF4199 domain-containing protein</fullName>
    </recommendedName>
</protein>
<evidence type="ECO:0000313" key="2">
    <source>
        <dbReference type="EMBL" id="GGH71823.1"/>
    </source>
</evidence>
<dbReference type="InterPro" id="IPR025250">
    <property type="entry name" value="DUF4199"/>
</dbReference>
<proteinExistence type="predicted"/>
<dbReference type="Pfam" id="PF13858">
    <property type="entry name" value="DUF4199"/>
    <property type="match status" value="1"/>
</dbReference>
<keyword evidence="1" id="KW-0812">Transmembrane</keyword>
<keyword evidence="1" id="KW-0472">Membrane</keyword>
<feature type="transmembrane region" description="Helical" evidence="1">
    <location>
        <begin position="12"/>
        <end position="30"/>
    </location>
</feature>
<reference evidence="2" key="1">
    <citation type="journal article" date="2014" name="Int. J. Syst. Evol. Microbiol.">
        <title>Complete genome sequence of Corynebacterium casei LMG S-19264T (=DSM 44701T), isolated from a smear-ripened cheese.</title>
        <authorList>
            <consortium name="US DOE Joint Genome Institute (JGI-PGF)"/>
            <person name="Walter F."/>
            <person name="Albersmeier A."/>
            <person name="Kalinowski J."/>
            <person name="Ruckert C."/>
        </authorList>
    </citation>
    <scope>NUCLEOTIDE SEQUENCE</scope>
    <source>
        <strain evidence="2">CGMCC 1.15290</strain>
    </source>
</reference>
<organism evidence="2 3">
    <name type="scientific">Filimonas zeae</name>
    <dbReference type="NCBI Taxonomy" id="1737353"/>
    <lineage>
        <taxon>Bacteria</taxon>
        <taxon>Pseudomonadati</taxon>
        <taxon>Bacteroidota</taxon>
        <taxon>Chitinophagia</taxon>
        <taxon>Chitinophagales</taxon>
        <taxon>Chitinophagaceae</taxon>
        <taxon>Filimonas</taxon>
    </lineage>
</organism>
<dbReference type="RefSeq" id="WP_188953930.1">
    <property type="nucleotide sequence ID" value="NZ_BMIB01000003.1"/>
</dbReference>
<evidence type="ECO:0000256" key="1">
    <source>
        <dbReference type="SAM" id="Phobius"/>
    </source>
</evidence>
<evidence type="ECO:0000313" key="3">
    <source>
        <dbReference type="Proteomes" id="UP000627292"/>
    </source>
</evidence>
<comment type="caution">
    <text evidence="2">The sequence shown here is derived from an EMBL/GenBank/DDBJ whole genome shotgun (WGS) entry which is preliminary data.</text>
</comment>
<evidence type="ECO:0008006" key="4">
    <source>
        <dbReference type="Google" id="ProtNLM"/>
    </source>
</evidence>
<accession>A0A917MYQ5</accession>